<dbReference type="Pfam" id="PF13424">
    <property type="entry name" value="TPR_12"/>
    <property type="match status" value="4"/>
</dbReference>
<organism evidence="5 6">
    <name type="scientific">Seminavis robusta</name>
    <dbReference type="NCBI Taxonomy" id="568900"/>
    <lineage>
        <taxon>Eukaryota</taxon>
        <taxon>Sar</taxon>
        <taxon>Stramenopiles</taxon>
        <taxon>Ochrophyta</taxon>
        <taxon>Bacillariophyta</taxon>
        <taxon>Bacillariophyceae</taxon>
        <taxon>Bacillariophycidae</taxon>
        <taxon>Naviculales</taxon>
        <taxon>Naviculaceae</taxon>
        <taxon>Seminavis</taxon>
    </lineage>
</organism>
<evidence type="ECO:0000256" key="4">
    <source>
        <dbReference type="SAM" id="MobiDB-lite"/>
    </source>
</evidence>
<dbReference type="AlphaFoldDB" id="A0A9N8HCJ5"/>
<dbReference type="InterPro" id="IPR011990">
    <property type="entry name" value="TPR-like_helical_dom_sf"/>
</dbReference>
<feature type="compositionally biased region" description="Low complexity" evidence="4">
    <location>
        <begin position="310"/>
        <end position="346"/>
    </location>
</feature>
<feature type="repeat" description="TPR" evidence="3">
    <location>
        <begin position="629"/>
        <end position="662"/>
    </location>
</feature>
<feature type="repeat" description="TPR" evidence="3">
    <location>
        <begin position="712"/>
        <end position="745"/>
    </location>
</feature>
<feature type="compositionally biased region" description="Low complexity" evidence="4">
    <location>
        <begin position="250"/>
        <end position="272"/>
    </location>
</feature>
<dbReference type="InterPro" id="IPR019734">
    <property type="entry name" value="TPR_rpt"/>
</dbReference>
<dbReference type="SUPFAM" id="SSF48452">
    <property type="entry name" value="TPR-like"/>
    <property type="match status" value="2"/>
</dbReference>
<dbReference type="PROSITE" id="PS50005">
    <property type="entry name" value="TPR"/>
    <property type="match status" value="5"/>
</dbReference>
<evidence type="ECO:0000256" key="3">
    <source>
        <dbReference type="PROSITE-ProRule" id="PRU00339"/>
    </source>
</evidence>
<evidence type="ECO:0000313" key="6">
    <source>
        <dbReference type="Proteomes" id="UP001153069"/>
    </source>
</evidence>
<keyword evidence="6" id="KW-1185">Reference proteome</keyword>
<dbReference type="Proteomes" id="UP001153069">
    <property type="component" value="Unassembled WGS sequence"/>
</dbReference>
<comment type="caution">
    <text evidence="5">The sequence shown here is derived from an EMBL/GenBank/DDBJ whole genome shotgun (WGS) entry which is preliminary data.</text>
</comment>
<feature type="region of interest" description="Disordered" evidence="4">
    <location>
        <begin position="1"/>
        <end position="27"/>
    </location>
</feature>
<evidence type="ECO:0000313" key="5">
    <source>
        <dbReference type="EMBL" id="CAB9509963.1"/>
    </source>
</evidence>
<dbReference type="Gene3D" id="1.25.40.10">
    <property type="entry name" value="Tetratricopeptide repeat domain"/>
    <property type="match status" value="3"/>
</dbReference>
<dbReference type="PANTHER" id="PTHR45641:SF19">
    <property type="entry name" value="NEPHROCYSTIN-3"/>
    <property type="match status" value="1"/>
</dbReference>
<feature type="repeat" description="TPR" evidence="3">
    <location>
        <begin position="799"/>
        <end position="832"/>
    </location>
</feature>
<feature type="compositionally biased region" description="Low complexity" evidence="4">
    <location>
        <begin position="14"/>
        <end position="27"/>
    </location>
</feature>
<dbReference type="OrthoDB" id="10031679at2759"/>
<feature type="region of interest" description="Disordered" evidence="4">
    <location>
        <begin position="248"/>
        <end position="352"/>
    </location>
</feature>
<dbReference type="SMART" id="SM00028">
    <property type="entry name" value="TPR"/>
    <property type="match status" value="10"/>
</dbReference>
<dbReference type="PANTHER" id="PTHR45641">
    <property type="entry name" value="TETRATRICOPEPTIDE REPEAT PROTEIN (AFU_ORTHOLOGUE AFUA_6G03870)"/>
    <property type="match status" value="1"/>
</dbReference>
<feature type="repeat" description="TPR" evidence="3">
    <location>
        <begin position="545"/>
        <end position="578"/>
    </location>
</feature>
<keyword evidence="1" id="KW-0677">Repeat</keyword>
<proteinExistence type="predicted"/>
<reference evidence="5" key="1">
    <citation type="submission" date="2020-06" db="EMBL/GenBank/DDBJ databases">
        <authorList>
            <consortium name="Plant Systems Biology data submission"/>
        </authorList>
    </citation>
    <scope>NUCLEOTIDE SEQUENCE</scope>
    <source>
        <strain evidence="5">D6</strain>
    </source>
</reference>
<dbReference type="Pfam" id="PF13374">
    <property type="entry name" value="TPR_10"/>
    <property type="match status" value="1"/>
</dbReference>
<feature type="compositionally biased region" description="Basic and acidic residues" evidence="4">
    <location>
        <begin position="285"/>
        <end position="297"/>
    </location>
</feature>
<feature type="repeat" description="TPR" evidence="3">
    <location>
        <begin position="503"/>
        <end position="536"/>
    </location>
</feature>
<name>A0A9N8HCJ5_9STRA</name>
<keyword evidence="2 3" id="KW-0802">TPR repeat</keyword>
<dbReference type="EMBL" id="CAICTM010000411">
    <property type="protein sequence ID" value="CAB9509963.1"/>
    <property type="molecule type" value="Genomic_DNA"/>
</dbReference>
<gene>
    <name evidence="5" type="ORF">SEMRO_412_G137920.1</name>
</gene>
<evidence type="ECO:0000256" key="2">
    <source>
        <dbReference type="ARBA" id="ARBA00022803"/>
    </source>
</evidence>
<sequence>MKLFPSSTRRRSSRLFSSTTSCGSSSSLLDQLQDPKVHNPALSNQIDLLGVSVHHFVTVFLPSVLEEYGDHGGERRFMDIENLKSPHGFVRQKGASTKCPLDGQMGAAYVHTLQGEDHVGPSTAMLSWTWKYTVSGVVETLKDYCEEHRFNPKRTYIWMCCLCVNQHRVVQANHSGMLNKSSLDFQNEFRKRVLGIGRVLAMMGPWDDPEYLKRVWCIFECFTAIHGDVDITIVMPPKERERMSRILLGSSDTSSSNTSTSSQQERQSSSTSLNQIQEEGQGETKQGETKEETKQGEAHSNTHQPPPPKETSSSMSSPKSSSSSSSSQHQKQLLRSSSSSSSLAPPLAMHPHGLHQGGVDALYKALSKISVQNAQATVQEDKIQIMNILQESQLGFDAVNKQVANYLREWVRRAIDVIVLEQVDRMEQAAKEESKEILNQNESDALEREKLTMRRYRLTHAAFCTNVAMLFQRNGEFDAAIEMFQKSQAIYELELGENHAYTAATLSNIGSAFMAQGQHKKAEEMLHQAINIQKSLPEAHQKNMATTYANLAQVLHGKGDFDNALQMYKQAAKISEKFYGSDHQATAPIYSCMGSLLLLKGCHSEALVNFQNALEIFKVTPGENHPDTAKTYSDIGRIYHGQGDYVKALEMQDKAIAIQETVLGNHVHTATSYLNKARSLQAKGDYDDALIVYSKTRDILERKVGRMHPTTAATFCSLGSLYQAMKKYPEAVDMYHKALKFYEVAFGKDHFSTARVYSELGSVLHDKDERGDQGKALTILRRAQAIQEASLNHLHPSLATTYLNLGRVMKAKKDYTHGMEMYKKALAIQEKILGKNHPTTASTYSSVASLLAAMGKRADALAEYQKCLAIQKKVLGSKHPLTVKTMRKMKSLK</sequence>
<evidence type="ECO:0000256" key="1">
    <source>
        <dbReference type="ARBA" id="ARBA00022737"/>
    </source>
</evidence>
<accession>A0A9N8HCJ5</accession>
<protein>
    <submittedName>
        <fullName evidence="5">Hydra magnipapillata</fullName>
    </submittedName>
</protein>